<dbReference type="GeneID" id="18929416"/>
<accession>F4R750</accession>
<sequence>MTTKEGKKEPKRPVILDLGSDSSMEDIEPDLPIDNQRPCNLETPARQEDHNNDSDHDLSDSIILLEEKPQSRPSSINQASSHPNSESCDIDLVPYDELEDQLAGIDRDHIDMSTERQIQSHTPSSAHTLACSNSSSLGHNDELDEEIEYIQAQQVNTDQDLINLSLDEQNKSNTPSRIQNLPQSTSFSLDHLDYDEEMNRSEIGKKEDRLLILTHLNEESSIEELIKFVKTGEDPKKKIKSIKPESKSDLKLPQPLRIWCDLNSRGYPKSLWDFVSKSKRNYIGEKFNHGNSNHRFIIIEYEFNFQKELGYKFFKGGVHGSNSTFYSGSVMVHFLDDLNDLKGCDCIYDQNPEIITCKIVRENFQRLIKTLISIGQERKEKDLKPVWQKLTKEIIEDNFTKSLNDEDLMVGDFNEYLKEASRVGIVRMSKVIVGKDLNQVDLLGLGESIVHWQLMKPFRKLMVKDN</sequence>
<proteinExistence type="predicted"/>
<dbReference type="KEGG" id="mlr:MELLADRAFT_59746"/>
<dbReference type="VEuPathDB" id="FungiDB:MELLADRAFT_59746"/>
<protein>
    <submittedName>
        <fullName evidence="2">Uncharacterized protein</fullName>
    </submittedName>
</protein>
<feature type="region of interest" description="Disordered" evidence="1">
    <location>
        <begin position="70"/>
        <end position="89"/>
    </location>
</feature>
<dbReference type="EMBL" id="GL883092">
    <property type="protein sequence ID" value="EGG11576.1"/>
    <property type="molecule type" value="Genomic_DNA"/>
</dbReference>
<evidence type="ECO:0000256" key="1">
    <source>
        <dbReference type="SAM" id="MobiDB-lite"/>
    </source>
</evidence>
<dbReference type="RefSeq" id="XP_007405211.1">
    <property type="nucleotide sequence ID" value="XM_007405149.1"/>
</dbReference>
<feature type="region of interest" description="Disordered" evidence="1">
    <location>
        <begin position="1"/>
        <end position="57"/>
    </location>
</feature>
<evidence type="ECO:0000313" key="2">
    <source>
        <dbReference type="EMBL" id="EGG11576.1"/>
    </source>
</evidence>
<feature type="compositionally biased region" description="Basic and acidic residues" evidence="1">
    <location>
        <begin position="45"/>
        <end position="57"/>
    </location>
</feature>
<reference evidence="3" key="1">
    <citation type="journal article" date="2011" name="Proc. Natl. Acad. Sci. U.S.A.">
        <title>Obligate biotrophy features unraveled by the genomic analysis of rust fungi.</title>
        <authorList>
            <person name="Duplessis S."/>
            <person name="Cuomo C.A."/>
            <person name="Lin Y.-C."/>
            <person name="Aerts A."/>
            <person name="Tisserant E."/>
            <person name="Veneault-Fourrey C."/>
            <person name="Joly D.L."/>
            <person name="Hacquard S."/>
            <person name="Amselem J."/>
            <person name="Cantarel B.L."/>
            <person name="Chiu R."/>
            <person name="Coutinho P.M."/>
            <person name="Feau N."/>
            <person name="Field M."/>
            <person name="Frey P."/>
            <person name="Gelhaye E."/>
            <person name="Goldberg J."/>
            <person name="Grabherr M.G."/>
            <person name="Kodira C.D."/>
            <person name="Kohler A."/>
            <person name="Kuees U."/>
            <person name="Lindquist E.A."/>
            <person name="Lucas S.M."/>
            <person name="Mago R."/>
            <person name="Mauceli E."/>
            <person name="Morin E."/>
            <person name="Murat C."/>
            <person name="Pangilinan J.L."/>
            <person name="Park R."/>
            <person name="Pearson M."/>
            <person name="Quesneville H."/>
            <person name="Rouhier N."/>
            <person name="Sakthikumar S."/>
            <person name="Salamov A.A."/>
            <person name="Schmutz J."/>
            <person name="Selles B."/>
            <person name="Shapiro H."/>
            <person name="Tanguay P."/>
            <person name="Tuskan G.A."/>
            <person name="Henrissat B."/>
            <person name="Van de Peer Y."/>
            <person name="Rouze P."/>
            <person name="Ellis J.G."/>
            <person name="Dodds P.N."/>
            <person name="Schein J.E."/>
            <person name="Zhong S."/>
            <person name="Hamelin R.C."/>
            <person name="Grigoriev I.V."/>
            <person name="Szabo L.J."/>
            <person name="Martin F."/>
        </authorList>
    </citation>
    <scope>NUCLEOTIDE SEQUENCE [LARGE SCALE GENOMIC DNA]</scope>
    <source>
        <strain evidence="3">98AG31 / pathotype 3-4-7</strain>
    </source>
</reference>
<gene>
    <name evidence="2" type="ORF">MELLADRAFT_59746</name>
</gene>
<dbReference type="AlphaFoldDB" id="F4R750"/>
<organism evidence="3">
    <name type="scientific">Melampsora larici-populina (strain 98AG31 / pathotype 3-4-7)</name>
    <name type="common">Poplar leaf rust fungus</name>
    <dbReference type="NCBI Taxonomy" id="747676"/>
    <lineage>
        <taxon>Eukaryota</taxon>
        <taxon>Fungi</taxon>
        <taxon>Dikarya</taxon>
        <taxon>Basidiomycota</taxon>
        <taxon>Pucciniomycotina</taxon>
        <taxon>Pucciniomycetes</taxon>
        <taxon>Pucciniales</taxon>
        <taxon>Melampsoraceae</taxon>
        <taxon>Melampsora</taxon>
    </lineage>
</organism>
<feature type="compositionally biased region" description="Basic and acidic residues" evidence="1">
    <location>
        <begin position="1"/>
        <end position="14"/>
    </location>
</feature>
<evidence type="ECO:0000313" key="3">
    <source>
        <dbReference type="Proteomes" id="UP000001072"/>
    </source>
</evidence>
<dbReference type="HOGENOM" id="CLU_586702_0_0_1"/>
<dbReference type="Proteomes" id="UP000001072">
    <property type="component" value="Unassembled WGS sequence"/>
</dbReference>
<dbReference type="InParanoid" id="F4R750"/>
<dbReference type="OrthoDB" id="10402921at2759"/>
<name>F4R750_MELLP</name>
<keyword evidence="3" id="KW-1185">Reference proteome</keyword>
<feature type="compositionally biased region" description="Polar residues" evidence="1">
    <location>
        <begin position="71"/>
        <end position="87"/>
    </location>
</feature>